<accession>A0A1X7NJ04</accession>
<reference evidence="2 3" key="1">
    <citation type="submission" date="2017-04" db="EMBL/GenBank/DDBJ databases">
        <authorList>
            <person name="Afonso C.L."/>
            <person name="Miller P.J."/>
            <person name="Scott M.A."/>
            <person name="Spackman E."/>
            <person name="Goraichik I."/>
            <person name="Dimitrov K.M."/>
            <person name="Suarez D.L."/>
            <person name="Swayne D.E."/>
        </authorList>
    </citation>
    <scope>NUCLEOTIDE SEQUENCE [LARGE SCALE GENOMIC DNA]</scope>
    <source>
        <strain evidence="2 3">B5P</strain>
    </source>
</reference>
<dbReference type="EMBL" id="FXBL01000004">
    <property type="protein sequence ID" value="SMH37198.1"/>
    <property type="molecule type" value="Genomic_DNA"/>
</dbReference>
<keyword evidence="3" id="KW-1185">Reference proteome</keyword>
<sequence>MFDIQFLLTAGATVIGLVNAMPPRDILRHLKDLCSKVGRPGTPAAGHADDGRAGGKGRRL</sequence>
<dbReference type="Proteomes" id="UP000193083">
    <property type="component" value="Unassembled WGS sequence"/>
</dbReference>
<evidence type="ECO:0000256" key="1">
    <source>
        <dbReference type="SAM" id="MobiDB-lite"/>
    </source>
</evidence>
<gene>
    <name evidence="2" type="ORF">SAMN02982922_1878</name>
</gene>
<protein>
    <submittedName>
        <fullName evidence="2">Uncharacterized protein</fullName>
    </submittedName>
</protein>
<name>A0A1X7NJ04_9HYPH</name>
<evidence type="ECO:0000313" key="3">
    <source>
        <dbReference type="Proteomes" id="UP000193083"/>
    </source>
</evidence>
<organism evidence="2 3">
    <name type="scientific">Mesorhizobium australicum</name>
    <dbReference type="NCBI Taxonomy" id="536018"/>
    <lineage>
        <taxon>Bacteria</taxon>
        <taxon>Pseudomonadati</taxon>
        <taxon>Pseudomonadota</taxon>
        <taxon>Alphaproteobacteria</taxon>
        <taxon>Hyphomicrobiales</taxon>
        <taxon>Phyllobacteriaceae</taxon>
        <taxon>Mesorhizobium</taxon>
    </lineage>
</organism>
<evidence type="ECO:0000313" key="2">
    <source>
        <dbReference type="EMBL" id="SMH37198.1"/>
    </source>
</evidence>
<dbReference type="AlphaFoldDB" id="A0A1X7NJ04"/>
<proteinExistence type="predicted"/>
<dbReference type="OrthoDB" id="9997424at2"/>
<dbReference type="RefSeq" id="WP_085463921.1">
    <property type="nucleotide sequence ID" value="NZ_FXBL01000004.1"/>
</dbReference>
<feature type="region of interest" description="Disordered" evidence="1">
    <location>
        <begin position="38"/>
        <end position="60"/>
    </location>
</feature>